<dbReference type="GO" id="GO:0008526">
    <property type="term" value="F:phosphatidylinositol transfer activity"/>
    <property type="evidence" value="ECO:0007669"/>
    <property type="project" value="TreeGrafter"/>
</dbReference>
<dbReference type="InterPro" id="IPR036865">
    <property type="entry name" value="CRAL-TRIO_dom_sf"/>
</dbReference>
<feature type="domain" description="CRAL/TRIO N-terminal" evidence="1">
    <location>
        <begin position="39"/>
        <end position="64"/>
    </location>
</feature>
<evidence type="ECO:0000259" key="1">
    <source>
        <dbReference type="SMART" id="SM01100"/>
    </source>
</evidence>
<organism evidence="2 3">
    <name type="scientific">Hibiscus trionum</name>
    <name type="common">Flower of an hour</name>
    <dbReference type="NCBI Taxonomy" id="183268"/>
    <lineage>
        <taxon>Eukaryota</taxon>
        <taxon>Viridiplantae</taxon>
        <taxon>Streptophyta</taxon>
        <taxon>Embryophyta</taxon>
        <taxon>Tracheophyta</taxon>
        <taxon>Spermatophyta</taxon>
        <taxon>Magnoliopsida</taxon>
        <taxon>eudicotyledons</taxon>
        <taxon>Gunneridae</taxon>
        <taxon>Pentapetalae</taxon>
        <taxon>rosids</taxon>
        <taxon>malvids</taxon>
        <taxon>Malvales</taxon>
        <taxon>Malvaceae</taxon>
        <taxon>Malvoideae</taxon>
        <taxon>Hibiscus</taxon>
    </lineage>
</organism>
<dbReference type="InterPro" id="IPR011074">
    <property type="entry name" value="CRAL/TRIO_N_dom"/>
</dbReference>
<dbReference type="PANTHER" id="PTHR45824:SF18">
    <property type="entry name" value="OS01G0264700 PROTEIN"/>
    <property type="match status" value="1"/>
</dbReference>
<dbReference type="InterPro" id="IPR052578">
    <property type="entry name" value="PI_Transfer_CRAL-TRIO"/>
</dbReference>
<gene>
    <name evidence="2" type="ORF">HRI_004798800</name>
</gene>
<dbReference type="InterPro" id="IPR036273">
    <property type="entry name" value="CRAL/TRIO_N_dom_sf"/>
</dbReference>
<keyword evidence="3" id="KW-1185">Reference proteome</keyword>
<sequence length="96" mass="10903">MSSIQLTRGASDKFLSPAEQQAKIDDVRKLIGPAPFLCSEASILRFLKARNWNTKKASKMLKETLKWSLQYKPEAIRWEDIAQEAATDEGGRHQKV</sequence>
<proteinExistence type="predicted"/>
<dbReference type="Pfam" id="PF03765">
    <property type="entry name" value="CRAL_TRIO_N"/>
    <property type="match status" value="1"/>
</dbReference>
<protein>
    <recommendedName>
        <fullName evidence="1">CRAL/TRIO N-terminal domain-containing protein</fullName>
    </recommendedName>
</protein>
<dbReference type="Proteomes" id="UP001165190">
    <property type="component" value="Unassembled WGS sequence"/>
</dbReference>
<dbReference type="AlphaFoldDB" id="A0A9W7JB34"/>
<dbReference type="Gene3D" id="3.40.525.10">
    <property type="entry name" value="CRAL-TRIO lipid binding domain"/>
    <property type="match status" value="1"/>
</dbReference>
<dbReference type="SMART" id="SM01100">
    <property type="entry name" value="CRAL_TRIO_N"/>
    <property type="match status" value="1"/>
</dbReference>
<dbReference type="OrthoDB" id="1724913at2759"/>
<accession>A0A9W7JB34</accession>
<dbReference type="SUPFAM" id="SSF46938">
    <property type="entry name" value="CRAL/TRIO N-terminal domain"/>
    <property type="match status" value="1"/>
</dbReference>
<evidence type="ECO:0000313" key="2">
    <source>
        <dbReference type="EMBL" id="GMJ11296.1"/>
    </source>
</evidence>
<dbReference type="PANTHER" id="PTHR45824">
    <property type="entry name" value="GH16843P"/>
    <property type="match status" value="1"/>
</dbReference>
<evidence type="ECO:0000313" key="3">
    <source>
        <dbReference type="Proteomes" id="UP001165190"/>
    </source>
</evidence>
<name>A0A9W7JB34_HIBTR</name>
<comment type="caution">
    <text evidence="2">The sequence shown here is derived from an EMBL/GenBank/DDBJ whole genome shotgun (WGS) entry which is preliminary data.</text>
</comment>
<reference evidence="2" key="1">
    <citation type="submission" date="2023-05" db="EMBL/GenBank/DDBJ databases">
        <title>Genome and transcriptome analyses reveal genes involved in the formation of fine ridges on petal epidermal cells in Hibiscus trionum.</title>
        <authorList>
            <person name="Koshimizu S."/>
            <person name="Masuda S."/>
            <person name="Ishii T."/>
            <person name="Shirasu K."/>
            <person name="Hoshino A."/>
            <person name="Arita M."/>
        </authorList>
    </citation>
    <scope>NUCLEOTIDE SEQUENCE</scope>
    <source>
        <strain evidence="2">Hamamatsu line</strain>
    </source>
</reference>
<dbReference type="EMBL" id="BSYR01000061">
    <property type="protein sequence ID" value="GMJ11296.1"/>
    <property type="molecule type" value="Genomic_DNA"/>
</dbReference>